<keyword evidence="6" id="KW-1185">Reference proteome</keyword>
<dbReference type="Gene3D" id="3.40.1360.10">
    <property type="match status" value="1"/>
</dbReference>
<dbReference type="Pfam" id="PF19263">
    <property type="entry name" value="DUF5906"/>
    <property type="match status" value="1"/>
</dbReference>
<dbReference type="InterPro" id="IPR006500">
    <property type="entry name" value="Helicase_put_C_phage/plasmid"/>
</dbReference>
<dbReference type="InterPro" id="IPR045455">
    <property type="entry name" value="NrS-1_pol-like_helicase"/>
</dbReference>
<protein>
    <submittedName>
        <fullName evidence="5">DNA primase</fullName>
    </submittedName>
</protein>
<dbReference type="GO" id="GO:0005524">
    <property type="term" value="F:ATP binding"/>
    <property type="evidence" value="ECO:0007669"/>
    <property type="project" value="UniProtKB-KW"/>
</dbReference>
<sequence length="853" mass="92943">MEFKDVLARFGDVTEEADGGYLAKCPAHADSRPSLRIWRGDDNKVRLTCRAGCDTNKVRIAVRLNWNDLFNATGDGLTVPKEKPALVGTALTAQLAMYVDATNERFRFGDQDVDSQARLYVGDRFGLDAETAAELMLGVDDGRVPGLDYTDSEGRARNYRSRGFRQFPRLTVPLNDFAGVTRGLQGRDLSGHCPGRWLSLSNPEGLRWGQYGVFRGSGGYSVTIVSEGPGDGLTSVAVGYDAVCIRGASLAGSPDLLAELAAGLAGSQVIAAGDNDEAGQRFNRALAEGLKPYGIEVYALPIPNLGPKTDLTKWRETTGDTFPALMHNAVKSARPVVDRAVAEAAQRKATVARRTGAVTVSDDQGRDAADILADLVRTYGESDAMNAHALVAWSDGRIKYAPGLGFHTWNGVTWERSEHKVRQEIHRMGAALVLAGNAQEARGFTMTTRIDALMTELRSVPSVYVNAEEFDAAPHLLSFRNGVVDLRTGELRDHDKNDMLTVSLPVEYDPDALCPRWEQFLTEIFPGNADLVGYMQRLTGYGITGNTSEQCFAVFWGKGANGKSVFTDTLTSVFGNITKTTPFATFEDKGSGGIPNDIAALRGSRLVMASEGESGKPMSEAVLKRVTGKDKVTARFLRQEFFTFAPTFLIMLATNHKPRFKGQDEGLWRRVKLVPFTRYFAPHERDYDLDKKLLAEAAGIVAWAVRGAVEWYASGLGDPESITSATRDYRATSDALAGFYSEDPSVPAVLVKSEGSVMLGGDAFNHYLDWCEAENLPQKERWTRRAFFAAMEERGVSRKRVAKGNALVGVRMADEPEKATGPGIFATDSPAIAKFHGEMNAIQAATTDAFRQA</sequence>
<dbReference type="PANTHER" id="PTHR35372">
    <property type="entry name" value="ATP BINDING PROTEIN-RELATED"/>
    <property type="match status" value="1"/>
</dbReference>
<dbReference type="Pfam" id="PF08706">
    <property type="entry name" value="D5_N"/>
    <property type="match status" value="1"/>
</dbReference>
<organism evidence="5 6">
    <name type="scientific">Streptomyces phage RemusLoopin</name>
    <dbReference type="NCBI Taxonomy" id="2562346"/>
    <lineage>
        <taxon>Viruses</taxon>
        <taxon>Duplodnaviria</taxon>
        <taxon>Heunggongvirae</taxon>
        <taxon>Uroviricota</taxon>
        <taxon>Caudoviricetes</taxon>
        <taxon>Colingsworthviridae</taxon>
        <taxon>Sebastisaurusvirus</taxon>
        <taxon>Sebastisaurusvirus remusloopin</taxon>
    </lineage>
</organism>
<keyword evidence="2" id="KW-0378">Hydrolase</keyword>
<dbReference type="PANTHER" id="PTHR35372:SF2">
    <property type="entry name" value="SF3 HELICASE DOMAIN-CONTAINING PROTEIN"/>
    <property type="match status" value="1"/>
</dbReference>
<evidence type="ECO:0000256" key="2">
    <source>
        <dbReference type="ARBA" id="ARBA00022801"/>
    </source>
</evidence>
<keyword evidence="3" id="KW-0067">ATP-binding</keyword>
<keyword evidence="1" id="KW-0547">Nucleotide-binding</keyword>
<dbReference type="InterPro" id="IPR006171">
    <property type="entry name" value="TOPRIM_dom"/>
</dbReference>
<evidence type="ECO:0000313" key="6">
    <source>
        <dbReference type="Proteomes" id="UP000297158"/>
    </source>
</evidence>
<gene>
    <name evidence="5" type="primary">33</name>
    <name evidence="5" type="ORF">SEA_REMUSLOOPIN_33</name>
</gene>
<accession>A0A4D6E3V7</accession>
<evidence type="ECO:0000259" key="4">
    <source>
        <dbReference type="PROSITE" id="PS51206"/>
    </source>
</evidence>
<evidence type="ECO:0000256" key="3">
    <source>
        <dbReference type="ARBA" id="ARBA00022840"/>
    </source>
</evidence>
<dbReference type="SMART" id="SM00885">
    <property type="entry name" value="D5_N"/>
    <property type="match status" value="1"/>
</dbReference>
<feature type="domain" description="SF3 helicase" evidence="4">
    <location>
        <begin position="530"/>
        <end position="689"/>
    </location>
</feature>
<dbReference type="InterPro" id="IPR034154">
    <property type="entry name" value="TOPRIM_DnaG/twinkle"/>
</dbReference>
<dbReference type="NCBIfam" id="TIGR01613">
    <property type="entry name" value="primase_Cterm"/>
    <property type="match status" value="1"/>
</dbReference>
<proteinExistence type="predicted"/>
<evidence type="ECO:0000256" key="1">
    <source>
        <dbReference type="ARBA" id="ARBA00022741"/>
    </source>
</evidence>
<dbReference type="InterPro" id="IPR051620">
    <property type="entry name" value="ORF904-like_C"/>
</dbReference>
<dbReference type="SUPFAM" id="SSF52540">
    <property type="entry name" value="P-loop containing nucleoside triphosphate hydrolases"/>
    <property type="match status" value="1"/>
</dbReference>
<reference evidence="5 6" key="1">
    <citation type="submission" date="2019-03" db="EMBL/GenBank/DDBJ databases">
        <authorList>
            <person name="Ludwig S."/>
            <person name="Saikali A."/>
            <person name="Addai K."/>
            <person name="Agarwal S."/>
            <person name="Ahmad I.M."/>
            <person name="Alumyar Y.S."/>
            <person name="An J."/>
            <person name="Antar T.E."/>
            <person name="Antony V."/>
            <person name="Arvin L.E."/>
            <person name="Atanasoff K.E."/>
            <person name="Ati R."/>
            <person name="Batista A."/>
            <person name="Bembuh M.L."/>
            <person name="Bhardvaj T.B."/>
            <person name="Brown C.J."/>
            <person name="Butt S.T."/>
            <person name="Cahn D."/>
            <person name="Canales I.-I."/>
            <person name="Carr K."/>
            <person name="Chen K.Z."/>
            <person name="Chen M."/>
            <person name="Chigurupati S."/>
            <person name="Chou C."/>
            <person name="Chung C.S."/>
            <person name="Cole S.T."/>
            <person name="Colson C.L."/>
            <person name="Dent D.M."/>
            <person name="Djiogo E.M."/>
            <person name="Domrachev B.M."/>
            <person name="Dwivedi J."/>
            <person name="Ehsani C."/>
            <person name="Essien U.A."/>
            <person name="Fakhar A."/>
            <person name="Flood S.H."/>
            <person name="Furletti G."/>
            <person name="Gebreegziabher M."/>
            <person name="Goralski S.M."/>
            <person name="Gruver-Williams A."/>
            <person name="Guldan M.L."/>
            <person name="Gurung S."/>
            <person name="Heo K."/>
            <person name="John R.A."/>
            <person name="Kabir L."/>
            <person name="Kaira H."/>
            <person name="Kane M.S."/>
            <person name="Karanja M."/>
            <person name="Karley A.N."/>
            <person name="Kelleher J."/>
            <person name="Khan A.M."/>
            <person name="Khan A."/>
            <person name="Kharel S."/>
            <person name="Kidane M."/>
            <person name="Konanur P."/>
            <person name="Kuo N.K."/>
            <person name="Kyaw G."/>
            <person name="Lahijan N."/>
            <person name="Lamm D.N."/>
            <person name="Lance S.V."/>
            <person name="Le C."/>
            <person name="Lee C.H."/>
            <person name="Leka D."/>
            <person name="Li C."/>
            <person name="Lim S.Y."/>
            <person name="Lo J."/>
            <person name="Mahaney V.M."/>
            <person name="Mangukiya A."/>
            <person name="Mani D."/>
            <person name="Mariano P."/>
            <person name="Markward M.L."/>
            <person name="Mbaekwe U."/>
            <person name="Mcgowan H."/>
            <person name="Mcnamara A."/>
            <person name="Mebrahtu S."/>
            <person name="Mohamed A."/>
            <person name="Mohamed M.E."/>
            <person name="Muntaka F."/>
            <person name="Naqvi T."/>
            <person name="Nengel A.M."/>
            <person name="Neupane S."/>
            <person name="Nguyen J."/>
            <person name="Nguyen J."/>
            <person name="Nwoji I.C."/>
            <person name="O'Brien T."/>
            <person name="Okusolubo T.A."/>
            <person name="Paek J."/>
            <person name="Pandithakoralag H."/>
            <person name="Parsa S."/>
            <person name="Perry C."/>
            <person name="Petrie C.R."/>
            <person name="Poteshman G.A."/>
            <person name="Quiros D."/>
            <person name="Rana S."/>
            <person name="Reister J."/>
            <person name="Reyes E."/>
            <person name="Riaz H.S."/>
            <person name="Roach T.L."/>
            <person name="Scalsky R."/>
            <person name="Schultz J.A."/>
            <person name="Scott C.F."/>
            <person name="Sekira M.D."/>
            <person name="Shee C.S."/>
            <person name="Shultz P."/>
            <person name="Siarez J.A."/>
            <person name="Simpson A.L."/>
            <person name="Singh S."/>
            <person name="Smith F.R."/>
            <person name="Smith S.A."/>
            <person name="Sobers S."/>
            <person name="Sobowale A.O."/>
            <person name="Somoza K.A."/>
            <person name="Song M."/>
            <person name="Spence R.N."/>
            <person name="Spruill R.A."/>
            <person name="Subedi A."/>
            <person name="Taj A.B."/>
            <person name="Thomas J."/>
            <person name="Todd J.C."/>
            <person name="Tran T."/>
            <person name="Varghese J."/>
            <person name="Vartanian E."/>
            <person name="Vega A."/>
            <person name="Vong A."/>
            <person name="Wachhaus L.E."/>
            <person name="Walter A.J."/>
            <person name="Wessel M.E."/>
            <person name="Azam A.M."/>
            <person name="Blocker D."/>
            <person name="Naeem N.-U.-A."/>
            <person name="Patel R."/>
            <person name="Shakarov P."/>
            <person name="Xie C.L."/>
            <person name="Zolnerowich N."/>
            <person name="Correa-Mendez M."/>
            <person name="Fabian M."/>
            <person name="Fishbein J."/>
            <person name="Harkles L."/>
            <person name="Reger N."/>
            <person name="Saleh S."/>
            <person name="Erill I."/>
            <person name="Caruso S.M."/>
            <person name="Garlena R.A."/>
            <person name="Russell D.A."/>
            <person name="Pope W.H."/>
            <person name="Jacobs-Sera D."/>
            <person name="Hatfull G.F."/>
        </authorList>
    </citation>
    <scope>NUCLEOTIDE SEQUENCE [LARGE SCALE GENOMIC DNA]</scope>
</reference>
<evidence type="ECO:0000313" key="5">
    <source>
        <dbReference type="EMBL" id="QBZ73347.1"/>
    </source>
</evidence>
<dbReference type="InterPro" id="IPR027417">
    <property type="entry name" value="P-loop_NTPase"/>
</dbReference>
<dbReference type="InterPro" id="IPR014818">
    <property type="entry name" value="Phage/plasmid_primase_P4_C"/>
</dbReference>
<dbReference type="SMART" id="SM00493">
    <property type="entry name" value="TOPRIM"/>
    <property type="match status" value="1"/>
</dbReference>
<dbReference type="GO" id="GO:0016787">
    <property type="term" value="F:hydrolase activity"/>
    <property type="evidence" value="ECO:0007669"/>
    <property type="project" value="UniProtKB-KW"/>
</dbReference>
<dbReference type="InterPro" id="IPR014015">
    <property type="entry name" value="Helicase_SF3_DNA-vir"/>
</dbReference>
<dbReference type="Proteomes" id="UP000297158">
    <property type="component" value="Segment"/>
</dbReference>
<dbReference type="CDD" id="cd01029">
    <property type="entry name" value="TOPRIM_primases"/>
    <property type="match status" value="1"/>
</dbReference>
<dbReference type="SUPFAM" id="SSF56731">
    <property type="entry name" value="DNA primase core"/>
    <property type="match status" value="1"/>
</dbReference>
<dbReference type="EMBL" id="MK686068">
    <property type="protein sequence ID" value="QBZ73347.1"/>
    <property type="molecule type" value="Genomic_DNA"/>
</dbReference>
<name>A0A4D6E3V7_9CAUD</name>
<dbReference type="PROSITE" id="PS51206">
    <property type="entry name" value="SF3_HELICASE_1"/>
    <property type="match status" value="1"/>
</dbReference>
<dbReference type="Gene3D" id="3.40.50.300">
    <property type="entry name" value="P-loop containing nucleotide triphosphate hydrolases"/>
    <property type="match status" value="1"/>
</dbReference>